<gene>
    <name evidence="2" type="ORF">DQ384_36575</name>
</gene>
<sequence>MDKKTSERVRVASVTGEDPCEGSCWCGFGVSETSVDRARTAIEDHREDPEAEGGHDDQRVVWWV</sequence>
<evidence type="ECO:0000256" key="1">
    <source>
        <dbReference type="SAM" id="MobiDB-lite"/>
    </source>
</evidence>
<name>A0A367ET12_9ACTN</name>
<dbReference type="Proteomes" id="UP000253094">
    <property type="component" value="Unassembled WGS sequence"/>
</dbReference>
<feature type="region of interest" description="Disordered" evidence="1">
    <location>
        <begin position="44"/>
        <end position="64"/>
    </location>
</feature>
<organism evidence="2 3">
    <name type="scientific">Sphaerisporangium album</name>
    <dbReference type="NCBI Taxonomy" id="509200"/>
    <lineage>
        <taxon>Bacteria</taxon>
        <taxon>Bacillati</taxon>
        <taxon>Actinomycetota</taxon>
        <taxon>Actinomycetes</taxon>
        <taxon>Streptosporangiales</taxon>
        <taxon>Streptosporangiaceae</taxon>
        <taxon>Sphaerisporangium</taxon>
    </lineage>
</organism>
<reference evidence="2 3" key="1">
    <citation type="submission" date="2018-06" db="EMBL/GenBank/DDBJ databases">
        <title>Sphaerisporangium craniellae sp. nov., isolated from a marine sponge in the South China Sea.</title>
        <authorList>
            <person name="Li L."/>
        </authorList>
    </citation>
    <scope>NUCLEOTIDE SEQUENCE [LARGE SCALE GENOMIC DNA]</scope>
    <source>
        <strain evidence="2 3">CCTCC AA 208026</strain>
    </source>
</reference>
<evidence type="ECO:0000313" key="3">
    <source>
        <dbReference type="Proteomes" id="UP000253094"/>
    </source>
</evidence>
<dbReference type="AlphaFoldDB" id="A0A367ET12"/>
<keyword evidence="3" id="KW-1185">Reference proteome</keyword>
<dbReference type="EMBL" id="QOIL01000030">
    <property type="protein sequence ID" value="RCG21133.1"/>
    <property type="molecule type" value="Genomic_DNA"/>
</dbReference>
<proteinExistence type="predicted"/>
<accession>A0A367ET12</accession>
<protein>
    <submittedName>
        <fullName evidence="2">Uncharacterized protein</fullName>
    </submittedName>
</protein>
<evidence type="ECO:0000313" key="2">
    <source>
        <dbReference type="EMBL" id="RCG21133.1"/>
    </source>
</evidence>
<comment type="caution">
    <text evidence="2">The sequence shown here is derived from an EMBL/GenBank/DDBJ whole genome shotgun (WGS) entry which is preliminary data.</text>
</comment>